<keyword evidence="2" id="KW-0812">Transmembrane</keyword>
<protein>
    <recommendedName>
        <fullName evidence="5">Lytic regulatory protein</fullName>
    </recommendedName>
</protein>
<proteinExistence type="predicted"/>
<feature type="transmembrane region" description="Helical" evidence="2">
    <location>
        <begin position="20"/>
        <end position="42"/>
    </location>
</feature>
<reference evidence="3 4" key="1">
    <citation type="journal article" date="2012" name="BMC Genomics">
        <title>Comparative genomic analysis of the genus Staphylococcus including Staphylococcus aureus and its newly described sister species Staphylococcus simiae.</title>
        <authorList>
            <person name="Suzuki H."/>
            <person name="Lefebure T."/>
            <person name="Pavinski Bitar P."/>
            <person name="Stanhope M.J."/>
        </authorList>
    </citation>
    <scope>NUCLEOTIDE SEQUENCE [LARGE SCALE GENOMIC DNA]</scope>
    <source>
        <strain evidence="3 4">CCM 7213</strain>
    </source>
</reference>
<name>G5JME1_9STAP</name>
<accession>G5JME1</accession>
<feature type="transmembrane region" description="Helical" evidence="2">
    <location>
        <begin position="227"/>
        <end position="251"/>
    </location>
</feature>
<feature type="compositionally biased region" description="Basic and acidic residues" evidence="1">
    <location>
        <begin position="329"/>
        <end position="346"/>
    </location>
</feature>
<feature type="region of interest" description="Disordered" evidence="1">
    <location>
        <begin position="309"/>
        <end position="346"/>
    </location>
</feature>
<dbReference type="RefSeq" id="WP_002465339.1">
    <property type="nucleotide sequence ID" value="NZ_AEUN01000565.1"/>
</dbReference>
<evidence type="ECO:0000313" key="3">
    <source>
        <dbReference type="EMBL" id="EHJ06631.1"/>
    </source>
</evidence>
<dbReference type="OrthoDB" id="2413963at2"/>
<sequence>MFTYYKSAFKNAKPQNLITLIFTIIAFAVVYIASAFVRQLLVSSIMPLSLYAQFGQQVPAQMYIQIAIILLIAVLLTIFIGYQLIVGAINVMTRAIKKDKVHFTDLFFSFKKGRYLKSVVLALLTTVIFIVLMVVTSLLGTLYGKIVSPLFTQLQQGLTTNDHQLAIIVTVQILILLITSFITSIFVWVTLIAMINYTVAFIENPSQKVMTSFKAGFKGIKNGQKTWFKFFIGVLLVNLIILIINSPLYLLMMVATQNASQSFAQILLTTVKIITLIISIILYYVIMMGIIQYFVNRGHNDKTTNASIKETKHQGTTQPSSKKVTNANVEHKVKDTVDNKKDNKVK</sequence>
<comment type="caution">
    <text evidence="3">The sequence shown here is derived from an EMBL/GenBank/DDBJ whole genome shotgun (WGS) entry which is preliminary data.</text>
</comment>
<evidence type="ECO:0000256" key="1">
    <source>
        <dbReference type="SAM" id="MobiDB-lite"/>
    </source>
</evidence>
<feature type="transmembrane region" description="Helical" evidence="2">
    <location>
        <begin position="62"/>
        <end position="91"/>
    </location>
</feature>
<feature type="transmembrane region" description="Helical" evidence="2">
    <location>
        <begin position="164"/>
        <end position="189"/>
    </location>
</feature>
<gene>
    <name evidence="3" type="ORF">SS7213T_13342</name>
</gene>
<feature type="compositionally biased region" description="Polar residues" evidence="1">
    <location>
        <begin position="309"/>
        <end position="328"/>
    </location>
</feature>
<keyword evidence="2" id="KW-1133">Transmembrane helix</keyword>
<keyword evidence="4" id="KW-1185">Reference proteome</keyword>
<dbReference type="EMBL" id="AEUN01000565">
    <property type="protein sequence ID" value="EHJ06631.1"/>
    <property type="molecule type" value="Genomic_DNA"/>
</dbReference>
<organism evidence="3 4">
    <name type="scientific">Staphylococcus simiae CCM 7213 = CCUG 51256</name>
    <dbReference type="NCBI Taxonomy" id="911238"/>
    <lineage>
        <taxon>Bacteria</taxon>
        <taxon>Bacillati</taxon>
        <taxon>Bacillota</taxon>
        <taxon>Bacilli</taxon>
        <taxon>Bacillales</taxon>
        <taxon>Staphylococcaceae</taxon>
        <taxon>Staphylococcus</taxon>
    </lineage>
</organism>
<dbReference type="Proteomes" id="UP000005413">
    <property type="component" value="Unassembled WGS sequence"/>
</dbReference>
<feature type="transmembrane region" description="Helical" evidence="2">
    <location>
        <begin position="119"/>
        <end position="144"/>
    </location>
</feature>
<dbReference type="AlphaFoldDB" id="G5JME1"/>
<feature type="non-terminal residue" evidence="3">
    <location>
        <position position="346"/>
    </location>
</feature>
<evidence type="ECO:0000256" key="2">
    <source>
        <dbReference type="SAM" id="Phobius"/>
    </source>
</evidence>
<evidence type="ECO:0000313" key="4">
    <source>
        <dbReference type="Proteomes" id="UP000005413"/>
    </source>
</evidence>
<evidence type="ECO:0008006" key="5">
    <source>
        <dbReference type="Google" id="ProtNLM"/>
    </source>
</evidence>
<keyword evidence="2" id="KW-0472">Membrane</keyword>
<feature type="transmembrane region" description="Helical" evidence="2">
    <location>
        <begin position="263"/>
        <end position="286"/>
    </location>
</feature>